<dbReference type="PANTHER" id="PTHR35369:SF2">
    <property type="entry name" value="BLR3025 PROTEIN"/>
    <property type="match status" value="1"/>
</dbReference>
<accession>A0AAU7XFY1</accession>
<comment type="similarity">
    <text evidence="1">Belongs to the DNA polymerase type-Y family.</text>
</comment>
<evidence type="ECO:0000256" key="1">
    <source>
        <dbReference type="ARBA" id="ARBA00010945"/>
    </source>
</evidence>
<proteinExistence type="inferred from homology"/>
<dbReference type="GO" id="GO:0006281">
    <property type="term" value="P:DNA repair"/>
    <property type="evidence" value="ECO:0007669"/>
    <property type="project" value="InterPro"/>
</dbReference>
<evidence type="ECO:0000256" key="2">
    <source>
        <dbReference type="ARBA" id="ARBA00022763"/>
    </source>
</evidence>
<dbReference type="CDD" id="cd03468">
    <property type="entry name" value="PolY_like"/>
    <property type="match status" value="1"/>
</dbReference>
<evidence type="ECO:0000313" key="4">
    <source>
        <dbReference type="EMBL" id="XBY46957.1"/>
    </source>
</evidence>
<organism evidence="4">
    <name type="scientific">Methyloraptor flagellatus</name>
    <dbReference type="NCBI Taxonomy" id="3162530"/>
    <lineage>
        <taxon>Bacteria</taxon>
        <taxon>Pseudomonadati</taxon>
        <taxon>Pseudomonadota</taxon>
        <taxon>Alphaproteobacteria</taxon>
        <taxon>Hyphomicrobiales</taxon>
        <taxon>Ancalomicrobiaceae</taxon>
        <taxon>Methyloraptor</taxon>
    </lineage>
</organism>
<dbReference type="EMBL" id="CP158568">
    <property type="protein sequence ID" value="XBY46957.1"/>
    <property type="molecule type" value="Genomic_DNA"/>
</dbReference>
<reference evidence="4" key="1">
    <citation type="submission" date="2024-06" db="EMBL/GenBank/DDBJ databases">
        <title>Methylostella associata gen. nov., sp. nov., a novel Ancalomicrobiaceae-affiliated facultatively methylotrophic bacteria that feed on methanotrophs of the genus Methylococcus.</title>
        <authorList>
            <person name="Saltykova V."/>
            <person name="Danilova O.V."/>
            <person name="Oshkin I.Y."/>
            <person name="Belova S.E."/>
            <person name="Pimenov N.V."/>
            <person name="Dedysh S.N."/>
        </authorList>
    </citation>
    <scope>NUCLEOTIDE SEQUENCE</scope>
    <source>
        <strain evidence="4">S20</strain>
    </source>
</reference>
<dbReference type="AlphaFoldDB" id="A0AAU7XFY1"/>
<evidence type="ECO:0000259" key="3">
    <source>
        <dbReference type="Pfam" id="PF00817"/>
    </source>
</evidence>
<feature type="domain" description="UmuC" evidence="3">
    <location>
        <begin position="3"/>
        <end position="119"/>
    </location>
</feature>
<dbReference type="Gene3D" id="3.30.70.270">
    <property type="match status" value="1"/>
</dbReference>
<dbReference type="KEGG" id="mflg:ABS361_19800"/>
<dbReference type="InterPro" id="IPR043128">
    <property type="entry name" value="Rev_trsase/Diguanyl_cyclase"/>
</dbReference>
<keyword evidence="2" id="KW-0227">DNA damage</keyword>
<dbReference type="PANTHER" id="PTHR35369">
    <property type="entry name" value="BLR3025 PROTEIN-RELATED"/>
    <property type="match status" value="1"/>
</dbReference>
<dbReference type="RefSeq" id="WP_407052045.1">
    <property type="nucleotide sequence ID" value="NZ_CP158568.1"/>
</dbReference>
<dbReference type="Gene3D" id="3.40.1170.60">
    <property type="match status" value="1"/>
</dbReference>
<sequence>MLVAKQGGALRIAALDAAATALGLSLGMPLAEARARSSLLRSVESEPHADAAFLRRCADVCERFTPLTALWGSDGLMLDVTGCTHLFGGEQALMAEARRWMGACGLTVAAALASTPDAAAAFARHAPGLIAPHAEAEALARRLPLVALDCDDAVIVALRRAGFSHLGDLADRPTRILASRFGEAVTERLGRILGRIDRRITPLRPPPELLADKLFAEPVTAMEALLAALESLATALAEMLEQRSLGGRGFRATLFRTDGAVVHLDIETAQPLREVRALMRLFRLRIDTLAEPVDFGFGFDALRLAVLRTDRLEHRQQTLTGSLERPADERALADLIDRLIARFGHDNVRRFVARDSHDPVRASGTAPYADVIPDEAGTHEDVWPPLEAGQPPMRPLTLFAQPQPIEALAEVPDGPPLRFRWRRVLHDVARAEGPERIAPEWWLTDHQGAQSRDYYRVEDAAGRRFWVFREGSFEDVSHRSRWYLHGLFA</sequence>
<dbReference type="InterPro" id="IPR001126">
    <property type="entry name" value="UmuC"/>
</dbReference>
<protein>
    <submittedName>
        <fullName evidence="4">DNA polymerase Y family protein</fullName>
    </submittedName>
</protein>
<dbReference type="InterPro" id="IPR050356">
    <property type="entry name" value="SulA_CellDiv_inhibitor"/>
</dbReference>
<name>A0AAU7XFY1_9HYPH</name>
<dbReference type="Pfam" id="PF00817">
    <property type="entry name" value="IMS"/>
    <property type="match status" value="1"/>
</dbReference>
<gene>
    <name evidence="4" type="ORF">ABS361_19800</name>
</gene>
<dbReference type="InterPro" id="IPR043502">
    <property type="entry name" value="DNA/RNA_pol_sf"/>
</dbReference>
<dbReference type="SUPFAM" id="SSF56672">
    <property type="entry name" value="DNA/RNA polymerases"/>
    <property type="match status" value="1"/>
</dbReference>